<proteinExistence type="predicted"/>
<protein>
    <submittedName>
        <fullName evidence="3">Uncharacterized protein</fullName>
    </submittedName>
</protein>
<evidence type="ECO:0000256" key="1">
    <source>
        <dbReference type="SAM" id="MobiDB-lite"/>
    </source>
</evidence>
<feature type="compositionally biased region" description="Low complexity" evidence="1">
    <location>
        <begin position="85"/>
        <end position="94"/>
    </location>
</feature>
<feature type="signal peptide" evidence="2">
    <location>
        <begin position="1"/>
        <end position="22"/>
    </location>
</feature>
<keyword evidence="4" id="KW-1185">Reference proteome</keyword>
<name>A0AAW0DE55_9AGAR</name>
<sequence>MALMRRTLLFLSLSLATRAVLAEYEVTYRSSPLAILPLTILERSADYDPDNTTLFLASHHRTARPNHLRLARQPRLASAHAGILTTRRTTGRTTSASGIPGRDS</sequence>
<feature type="region of interest" description="Disordered" evidence="1">
    <location>
        <begin position="81"/>
        <end position="104"/>
    </location>
</feature>
<reference evidence="3 4" key="1">
    <citation type="journal article" date="2024" name="J Genomics">
        <title>Draft genome sequencing and assembly of Favolaschia claudopus CIRM-BRFM 2984 isolated from oak limbs.</title>
        <authorList>
            <person name="Navarro D."/>
            <person name="Drula E."/>
            <person name="Chaduli D."/>
            <person name="Cazenave R."/>
            <person name="Ahrendt S."/>
            <person name="Wang J."/>
            <person name="Lipzen A."/>
            <person name="Daum C."/>
            <person name="Barry K."/>
            <person name="Grigoriev I.V."/>
            <person name="Favel A."/>
            <person name="Rosso M.N."/>
            <person name="Martin F."/>
        </authorList>
    </citation>
    <scope>NUCLEOTIDE SEQUENCE [LARGE SCALE GENOMIC DNA]</scope>
    <source>
        <strain evidence="3 4">CIRM-BRFM 2984</strain>
    </source>
</reference>
<feature type="chain" id="PRO_5043620323" evidence="2">
    <location>
        <begin position="23"/>
        <end position="104"/>
    </location>
</feature>
<dbReference type="AlphaFoldDB" id="A0AAW0DE55"/>
<accession>A0AAW0DE55</accession>
<gene>
    <name evidence="3" type="ORF">R3P38DRAFT_3605853</name>
</gene>
<keyword evidence="2" id="KW-0732">Signal</keyword>
<evidence type="ECO:0000313" key="3">
    <source>
        <dbReference type="EMBL" id="KAK7050172.1"/>
    </source>
</evidence>
<organism evidence="3 4">
    <name type="scientific">Favolaschia claudopus</name>
    <dbReference type="NCBI Taxonomy" id="2862362"/>
    <lineage>
        <taxon>Eukaryota</taxon>
        <taxon>Fungi</taxon>
        <taxon>Dikarya</taxon>
        <taxon>Basidiomycota</taxon>
        <taxon>Agaricomycotina</taxon>
        <taxon>Agaricomycetes</taxon>
        <taxon>Agaricomycetidae</taxon>
        <taxon>Agaricales</taxon>
        <taxon>Marasmiineae</taxon>
        <taxon>Mycenaceae</taxon>
        <taxon>Favolaschia</taxon>
    </lineage>
</organism>
<evidence type="ECO:0000313" key="4">
    <source>
        <dbReference type="Proteomes" id="UP001362999"/>
    </source>
</evidence>
<comment type="caution">
    <text evidence="3">The sequence shown here is derived from an EMBL/GenBank/DDBJ whole genome shotgun (WGS) entry which is preliminary data.</text>
</comment>
<dbReference type="EMBL" id="JAWWNJ010000008">
    <property type="protein sequence ID" value="KAK7050172.1"/>
    <property type="molecule type" value="Genomic_DNA"/>
</dbReference>
<evidence type="ECO:0000256" key="2">
    <source>
        <dbReference type="SAM" id="SignalP"/>
    </source>
</evidence>
<dbReference type="Proteomes" id="UP001362999">
    <property type="component" value="Unassembled WGS sequence"/>
</dbReference>